<feature type="compositionally biased region" description="Basic and acidic residues" evidence="1">
    <location>
        <begin position="185"/>
        <end position="201"/>
    </location>
</feature>
<organism evidence="2 3">
    <name type="scientific">Arcobacter porcinus</name>
    <dbReference type="NCBI Taxonomy" id="1935204"/>
    <lineage>
        <taxon>Bacteria</taxon>
        <taxon>Pseudomonadati</taxon>
        <taxon>Campylobacterota</taxon>
        <taxon>Epsilonproteobacteria</taxon>
        <taxon>Campylobacterales</taxon>
        <taxon>Arcobacteraceae</taxon>
        <taxon>Arcobacter</taxon>
    </lineage>
</organism>
<dbReference type="EMBL" id="LDIR01000008">
    <property type="protein sequence ID" value="OCL89503.1"/>
    <property type="molecule type" value="Genomic_DNA"/>
</dbReference>
<comment type="caution">
    <text evidence="2">The sequence shown here is derived from an EMBL/GenBank/DDBJ whole genome shotgun (WGS) entry which is preliminary data.</text>
</comment>
<accession>A0ABX2YE72</accession>
<reference evidence="2 3" key="1">
    <citation type="submission" date="2015-05" db="EMBL/GenBank/DDBJ databases">
        <authorList>
            <person name="Rovetto F."/>
            <person name="Cocolin L."/>
            <person name="Illeghems K."/>
            <person name="Van Nieuwerburgh F."/>
            <person name="Houf K."/>
        </authorList>
    </citation>
    <scope>NUCLEOTIDE SEQUENCE [LARGE SCALE GENOMIC DNA]</scope>
    <source>
        <strain evidence="2 3">117434</strain>
    </source>
</reference>
<protein>
    <submittedName>
        <fullName evidence="2">Uncharacterized protein</fullName>
    </submittedName>
</protein>
<evidence type="ECO:0000256" key="1">
    <source>
        <dbReference type="SAM" id="MobiDB-lite"/>
    </source>
</evidence>
<evidence type="ECO:0000313" key="2">
    <source>
        <dbReference type="EMBL" id="OCL89503.1"/>
    </source>
</evidence>
<dbReference type="Proteomes" id="UP000093159">
    <property type="component" value="Unassembled WGS sequence"/>
</dbReference>
<name>A0ABX2YE72_9BACT</name>
<gene>
    <name evidence="2" type="ORF">AAX28_02041</name>
</gene>
<proteinExistence type="predicted"/>
<feature type="region of interest" description="Disordered" evidence="1">
    <location>
        <begin position="177"/>
        <end position="205"/>
    </location>
</feature>
<keyword evidence="3" id="KW-1185">Reference proteome</keyword>
<dbReference type="RefSeq" id="WP_066180052.1">
    <property type="nucleotide sequence ID" value="NZ_LDIR01000008.1"/>
</dbReference>
<sequence>MPQLIAMIIIVVGAMIYMFQTFGGTGDKITGVAQKTSIITEINNIKSGLQFAARDKKIATTYDAVNGNYYNSLAGFAKDGYFADQINEQIANKVDGTARDNDFNHYSAISFGGDNTNVANYKGDMMISLVLNEGRTPGIFVDLSKGGLKDNAPFLEAQIANDLKSIAYINRKDTANDTGTITASNKDRTTGTSAEKSRIPDDAGTGADNDGMFTIYFKDFGSNDIVRKY</sequence>
<evidence type="ECO:0000313" key="3">
    <source>
        <dbReference type="Proteomes" id="UP000093159"/>
    </source>
</evidence>